<name>A0ABT5WPD9_9SPHN</name>
<dbReference type="Proteomes" id="UP001216253">
    <property type="component" value="Unassembled WGS sequence"/>
</dbReference>
<keyword evidence="1" id="KW-1133">Transmembrane helix</keyword>
<keyword evidence="1" id="KW-0812">Transmembrane</keyword>
<evidence type="ECO:0000256" key="1">
    <source>
        <dbReference type="SAM" id="Phobius"/>
    </source>
</evidence>
<keyword evidence="1" id="KW-0472">Membrane</keyword>
<protein>
    <submittedName>
        <fullName evidence="2">Uncharacterized protein</fullName>
    </submittedName>
</protein>
<dbReference type="RefSeq" id="WP_275227988.1">
    <property type="nucleotide sequence ID" value="NZ_JARESE010000028.1"/>
</dbReference>
<sequence length="220" mass="24229">MIGFAIFLGIILVLLTPIALIGAVLLLLRKRWRATDPDHRIRRVAIVSAGLLVVTSPYLAFKAYELRFVLARVPSPLHVAWIEYRLEDSFGGIGLPGDNETGFVVYRLTGASAQWARSKGQRLGEALPGGAESWHATPVDESGVRNSWHHYDSEAEKHGHSATIAEYLDKYGFSIPIEKGRDDEANRAIREPGSFYSYGRGGSVTIIDPARGKVYFAYAG</sequence>
<feature type="transmembrane region" description="Helical" evidence="1">
    <location>
        <begin position="40"/>
        <end position="61"/>
    </location>
</feature>
<accession>A0ABT5WPD9</accession>
<organism evidence="2 3">
    <name type="scientific">Novosphingobium album</name>
    <name type="common">ex Liu et al. 2023</name>
    <dbReference type="NCBI Taxonomy" id="3031130"/>
    <lineage>
        <taxon>Bacteria</taxon>
        <taxon>Pseudomonadati</taxon>
        <taxon>Pseudomonadota</taxon>
        <taxon>Alphaproteobacteria</taxon>
        <taxon>Sphingomonadales</taxon>
        <taxon>Sphingomonadaceae</taxon>
        <taxon>Novosphingobium</taxon>
    </lineage>
</organism>
<evidence type="ECO:0000313" key="2">
    <source>
        <dbReference type="EMBL" id="MDE8651907.1"/>
    </source>
</evidence>
<reference evidence="2 3" key="1">
    <citation type="submission" date="2023-03" db="EMBL/GenBank/DDBJ databases">
        <title>NovoSphingobium album sp. nov. isolated from polycyclic aromatic hydrocarbons- and heavy-metal polluted soil.</title>
        <authorList>
            <person name="Liu Z."/>
            <person name="Wang K."/>
        </authorList>
    </citation>
    <scope>NUCLEOTIDE SEQUENCE [LARGE SCALE GENOMIC DNA]</scope>
    <source>
        <strain evidence="2 3">H3SJ31-1</strain>
    </source>
</reference>
<gene>
    <name evidence="2" type="ORF">PYV00_09265</name>
</gene>
<feature type="transmembrane region" description="Helical" evidence="1">
    <location>
        <begin position="6"/>
        <end position="28"/>
    </location>
</feature>
<keyword evidence="3" id="KW-1185">Reference proteome</keyword>
<dbReference type="EMBL" id="JARESE010000028">
    <property type="protein sequence ID" value="MDE8651907.1"/>
    <property type="molecule type" value="Genomic_DNA"/>
</dbReference>
<proteinExistence type="predicted"/>
<evidence type="ECO:0000313" key="3">
    <source>
        <dbReference type="Proteomes" id="UP001216253"/>
    </source>
</evidence>
<comment type="caution">
    <text evidence="2">The sequence shown here is derived from an EMBL/GenBank/DDBJ whole genome shotgun (WGS) entry which is preliminary data.</text>
</comment>